<keyword evidence="1" id="KW-1133">Transmembrane helix</keyword>
<dbReference type="Proteomes" id="UP001234495">
    <property type="component" value="Unassembled WGS sequence"/>
</dbReference>
<evidence type="ECO:0000313" key="2">
    <source>
        <dbReference type="EMBL" id="MDQ0230017.1"/>
    </source>
</evidence>
<proteinExistence type="predicted"/>
<accession>A0ABT9ZDU6</accession>
<name>A0ABT9ZDU6_9BACI</name>
<reference evidence="2 3" key="1">
    <citation type="submission" date="2023-07" db="EMBL/GenBank/DDBJ databases">
        <title>Genomic Encyclopedia of Type Strains, Phase IV (KMG-IV): sequencing the most valuable type-strain genomes for metagenomic binning, comparative biology and taxonomic classification.</title>
        <authorList>
            <person name="Goeker M."/>
        </authorList>
    </citation>
    <scope>NUCLEOTIDE SEQUENCE [LARGE SCALE GENOMIC DNA]</scope>
    <source>
        <strain evidence="2 3">DSM 29005</strain>
    </source>
</reference>
<keyword evidence="3" id="KW-1185">Reference proteome</keyword>
<feature type="transmembrane region" description="Helical" evidence="1">
    <location>
        <begin position="180"/>
        <end position="210"/>
    </location>
</feature>
<sequence>MNNKRDFGDGILYSLTNYIYWLALTNLYFILTNCIFIFFFMTLTPSFSNILIYFLALLPSGPAIAALIYSIEKLTRTKELSPTRDFFDGYKKNLKDTFKVWLPILFVYFILIVDLQYLRQSTSDINQILSLVVFMLTLVWTILSINLLIINARYKFRLRDAIKLSIYYAFIKAKHSIGNLLILFITFYLSYVTTNFLILFTASTIAYFIMLNTKEILNDLETNFLEKDSNMTNEQSVSS</sequence>
<feature type="transmembrane region" description="Helical" evidence="1">
    <location>
        <begin position="20"/>
        <end position="44"/>
    </location>
</feature>
<evidence type="ECO:0000313" key="3">
    <source>
        <dbReference type="Proteomes" id="UP001234495"/>
    </source>
</evidence>
<dbReference type="InterPro" id="IPR006938">
    <property type="entry name" value="DUF624"/>
</dbReference>
<keyword evidence="1" id="KW-0812">Transmembrane</keyword>
<dbReference type="Pfam" id="PF04854">
    <property type="entry name" value="DUF624"/>
    <property type="match status" value="1"/>
</dbReference>
<dbReference type="RefSeq" id="WP_307338680.1">
    <property type="nucleotide sequence ID" value="NZ_JAUSUD010000004.1"/>
</dbReference>
<protein>
    <submittedName>
        <fullName evidence="2">Membrane protein YesL</fullName>
    </submittedName>
</protein>
<keyword evidence="1" id="KW-0472">Membrane</keyword>
<feature type="transmembrane region" description="Helical" evidence="1">
    <location>
        <begin position="125"/>
        <end position="149"/>
    </location>
</feature>
<comment type="caution">
    <text evidence="2">The sequence shown here is derived from an EMBL/GenBank/DDBJ whole genome shotgun (WGS) entry which is preliminary data.</text>
</comment>
<feature type="transmembrane region" description="Helical" evidence="1">
    <location>
        <begin position="50"/>
        <end position="71"/>
    </location>
</feature>
<organism evidence="2 3">
    <name type="scientific">Metabacillus malikii</name>
    <dbReference type="NCBI Taxonomy" id="1504265"/>
    <lineage>
        <taxon>Bacteria</taxon>
        <taxon>Bacillati</taxon>
        <taxon>Bacillota</taxon>
        <taxon>Bacilli</taxon>
        <taxon>Bacillales</taxon>
        <taxon>Bacillaceae</taxon>
        <taxon>Metabacillus</taxon>
    </lineage>
</organism>
<dbReference type="EMBL" id="JAUSUD010000004">
    <property type="protein sequence ID" value="MDQ0230017.1"/>
    <property type="molecule type" value="Genomic_DNA"/>
</dbReference>
<gene>
    <name evidence="2" type="ORF">J2S19_001269</name>
</gene>
<feature type="transmembrane region" description="Helical" evidence="1">
    <location>
        <begin position="100"/>
        <end position="119"/>
    </location>
</feature>
<evidence type="ECO:0000256" key="1">
    <source>
        <dbReference type="SAM" id="Phobius"/>
    </source>
</evidence>